<dbReference type="InterPro" id="IPR029052">
    <property type="entry name" value="Metallo-depent_PP-like"/>
</dbReference>
<reference evidence="5" key="1">
    <citation type="submission" date="2014-11" db="EMBL/GenBank/DDBJ databases">
        <authorList>
            <person name="Otto D Thomas"/>
            <person name="Naeem Raeece"/>
        </authorList>
    </citation>
    <scope>NUCLEOTIDE SEQUENCE</scope>
</reference>
<organism evidence="5">
    <name type="scientific">Chromera velia CCMP2878</name>
    <dbReference type="NCBI Taxonomy" id="1169474"/>
    <lineage>
        <taxon>Eukaryota</taxon>
        <taxon>Sar</taxon>
        <taxon>Alveolata</taxon>
        <taxon>Colpodellida</taxon>
        <taxon>Chromeraceae</taxon>
        <taxon>Chromera</taxon>
    </lineage>
</organism>
<gene>
    <name evidence="5" type="ORF">Cvel_5018</name>
</gene>
<feature type="chain" id="PRO_5005190998" description="Calcineurin-like phosphoesterase domain-containing protein" evidence="4">
    <location>
        <begin position="39"/>
        <end position="429"/>
    </location>
</feature>
<dbReference type="EMBL" id="CDMZ01001424">
    <property type="protein sequence ID" value="CEM32368.1"/>
    <property type="molecule type" value="Genomic_DNA"/>
</dbReference>
<dbReference type="PANTHER" id="PTHR10161">
    <property type="entry name" value="TARTRATE-RESISTANT ACID PHOSPHATASE TYPE 5"/>
    <property type="match status" value="1"/>
</dbReference>
<dbReference type="SUPFAM" id="SSF56300">
    <property type="entry name" value="Metallo-dependent phosphatases"/>
    <property type="match status" value="1"/>
</dbReference>
<name>A0A0G4GPT4_9ALVE</name>
<proteinExistence type="predicted"/>
<protein>
    <recommendedName>
        <fullName evidence="6">Calcineurin-like phosphoesterase domain-containing protein</fullName>
    </recommendedName>
</protein>
<evidence type="ECO:0000256" key="1">
    <source>
        <dbReference type="ARBA" id="ARBA00022729"/>
    </source>
</evidence>
<feature type="compositionally biased region" description="Basic and acidic residues" evidence="3">
    <location>
        <begin position="355"/>
        <end position="366"/>
    </location>
</feature>
<dbReference type="PANTHER" id="PTHR10161:SF14">
    <property type="entry name" value="TARTRATE-RESISTANT ACID PHOSPHATASE TYPE 5"/>
    <property type="match status" value="1"/>
</dbReference>
<evidence type="ECO:0000256" key="3">
    <source>
        <dbReference type="SAM" id="MobiDB-lite"/>
    </source>
</evidence>
<keyword evidence="2" id="KW-0378">Hydrolase</keyword>
<feature type="region of interest" description="Disordered" evidence="3">
    <location>
        <begin position="318"/>
        <end position="429"/>
    </location>
</feature>
<evidence type="ECO:0000256" key="4">
    <source>
        <dbReference type="SAM" id="SignalP"/>
    </source>
</evidence>
<evidence type="ECO:0000256" key="2">
    <source>
        <dbReference type="ARBA" id="ARBA00022801"/>
    </source>
</evidence>
<dbReference type="AlphaFoldDB" id="A0A0G4GPT4"/>
<evidence type="ECO:0008006" key="6">
    <source>
        <dbReference type="Google" id="ProtNLM"/>
    </source>
</evidence>
<dbReference type="VEuPathDB" id="CryptoDB:Cvel_5018"/>
<feature type="signal peptide" evidence="4">
    <location>
        <begin position="1"/>
        <end position="38"/>
    </location>
</feature>
<sequence>MASFPILHRSKGQLSSLFLVSLLLFCLDWPGKLLRAKAEEAETQESPQPSTSNTIMHNGPLNFAAIGNTGKGRTRERALVAQAMAREEVRPDFLIVLGDNFPYPNHLSPDSTEWGVDMYHLYNNGSLEGVEMNPVMGETGWLSTDPSAQDGGKNSAALFVHMDTFVACASEQVSTLEMGTRSADWIILVGHFPVWAKGIDGQGPVFDTRTEECMTDKILPAIIERYRVDLYLSSHTQRLAMMRKKTNPTDPSTLVVVAGTGAEPGSSWSSGDFKHQIEGFKKAGFVRARLGAEEMVVTLVSEKGYPAGVSQKWAKRKQASGAAGDPESCQTRARGGSTAVGRDVRKWEIGGFKGKSNDRADSHTEGDTETGDPPPESFGKGLMDLGGSLQLASSQTGREVRVVGGSQRASDNPEGAYAATEASGSNKKK</sequence>
<dbReference type="InterPro" id="IPR051558">
    <property type="entry name" value="Metallophosphoesterase_PAP"/>
</dbReference>
<evidence type="ECO:0000313" key="5">
    <source>
        <dbReference type="EMBL" id="CEM32368.1"/>
    </source>
</evidence>
<feature type="region of interest" description="Disordered" evidence="3">
    <location>
        <begin position="38"/>
        <end position="59"/>
    </location>
</feature>
<keyword evidence="1 4" id="KW-0732">Signal</keyword>
<feature type="compositionally biased region" description="Polar residues" evidence="3">
    <location>
        <begin position="44"/>
        <end position="56"/>
    </location>
</feature>
<dbReference type="GO" id="GO:0016787">
    <property type="term" value="F:hydrolase activity"/>
    <property type="evidence" value="ECO:0007669"/>
    <property type="project" value="UniProtKB-KW"/>
</dbReference>
<dbReference type="Gene3D" id="3.60.21.10">
    <property type="match status" value="2"/>
</dbReference>
<dbReference type="PhylomeDB" id="A0A0G4GPT4"/>
<accession>A0A0G4GPT4</accession>